<evidence type="ECO:0000256" key="2">
    <source>
        <dbReference type="ARBA" id="ARBA00022898"/>
    </source>
</evidence>
<dbReference type="InterPro" id="IPR000524">
    <property type="entry name" value="Tscrpt_reg_HTH_GntR"/>
</dbReference>
<dbReference type="CDD" id="cd07377">
    <property type="entry name" value="WHTH_GntR"/>
    <property type="match status" value="1"/>
</dbReference>
<dbReference type="Proteomes" id="UP001223743">
    <property type="component" value="Unassembled WGS sequence"/>
</dbReference>
<dbReference type="InterPro" id="IPR036390">
    <property type="entry name" value="WH_DNA-bd_sf"/>
</dbReference>
<reference evidence="7 8" key="1">
    <citation type="submission" date="2023-07" db="EMBL/GenBank/DDBJ databases">
        <title>Genomic Encyclopedia of Type Strains, Phase IV (KMG-IV): sequencing the most valuable type-strain genomes for metagenomic binning, comparative biology and taxonomic classification.</title>
        <authorList>
            <person name="Goeker M."/>
        </authorList>
    </citation>
    <scope>NUCLEOTIDE SEQUENCE [LARGE SCALE GENOMIC DNA]</scope>
    <source>
        <strain evidence="7 8">B1-1</strain>
    </source>
</reference>
<comment type="similarity">
    <text evidence="1">In the C-terminal section; belongs to the class-I pyridoxal-phosphate-dependent aminotransferase family.</text>
</comment>
<evidence type="ECO:0000313" key="7">
    <source>
        <dbReference type="EMBL" id="MDQ0516221.1"/>
    </source>
</evidence>
<proteinExistence type="inferred from homology"/>
<feature type="domain" description="HTH gntR-type" evidence="6">
    <location>
        <begin position="13"/>
        <end position="81"/>
    </location>
</feature>
<keyword evidence="4 7" id="KW-0238">DNA-binding</keyword>
<gene>
    <name evidence="7" type="ORF">QO015_001834</name>
</gene>
<dbReference type="Gene3D" id="3.40.640.10">
    <property type="entry name" value="Type I PLP-dependent aspartate aminotransferase-like (Major domain)"/>
    <property type="match status" value="1"/>
</dbReference>
<sequence length="455" mass="47387">MADWVPKVSGRSGPVYRAIVDALGDDIAAGRIAEGERLPPQRQLAAALGIDFTTVTRAYAEAQRQGLVEARVGRGTFVRRRAAPLPSGRIDLAMNLPPRPVDPRLARRLWRSMTELGDERGIDLLMRYQAPGGTAEDRAAGAAFLAPRLPGLDPARVLVAPGAQGALAALMPLVAAPGETVLADTFTYPGFRALAARLGLALAGVPADEEGMDPAALDALAGTTAAKVLYINPTLANPTTATIGTARRAAIVAVARRRGLVIVEDDAYGALPASPPPPFAALAPDLAWHVAGLAKCLSPALRIAYCVAPDERSGERLAGAIRAVATMASPLAAAIATRWIGDGTAAAMLEAIRAETVARHALATSMLPPGLLRADPAAFHGWLTLPPRWRRGEFLARLGGLAIGAVPSEAFALGPAPEALRLGFGVAPDRERFTEGLARIAALLAEEQADEALVV</sequence>
<dbReference type="Pfam" id="PF00155">
    <property type="entry name" value="Aminotran_1_2"/>
    <property type="match status" value="1"/>
</dbReference>
<dbReference type="Pfam" id="PF00392">
    <property type="entry name" value="GntR"/>
    <property type="match status" value="1"/>
</dbReference>
<keyword evidence="8" id="KW-1185">Reference proteome</keyword>
<dbReference type="SMART" id="SM00345">
    <property type="entry name" value="HTH_GNTR"/>
    <property type="match status" value="1"/>
</dbReference>
<organism evidence="7 8">
    <name type="scientific">Kaistia geumhonensis</name>
    <dbReference type="NCBI Taxonomy" id="410839"/>
    <lineage>
        <taxon>Bacteria</taxon>
        <taxon>Pseudomonadati</taxon>
        <taxon>Pseudomonadota</taxon>
        <taxon>Alphaproteobacteria</taxon>
        <taxon>Hyphomicrobiales</taxon>
        <taxon>Kaistiaceae</taxon>
        <taxon>Kaistia</taxon>
    </lineage>
</organism>
<keyword evidence="5" id="KW-0804">Transcription</keyword>
<dbReference type="InterPro" id="IPR004839">
    <property type="entry name" value="Aminotransferase_I/II_large"/>
</dbReference>
<dbReference type="SUPFAM" id="SSF46785">
    <property type="entry name" value="Winged helix' DNA-binding domain"/>
    <property type="match status" value="1"/>
</dbReference>
<evidence type="ECO:0000259" key="6">
    <source>
        <dbReference type="PROSITE" id="PS50949"/>
    </source>
</evidence>
<dbReference type="PROSITE" id="PS50949">
    <property type="entry name" value="HTH_GNTR"/>
    <property type="match status" value="1"/>
</dbReference>
<keyword evidence="3" id="KW-0805">Transcription regulation</keyword>
<dbReference type="InterPro" id="IPR036388">
    <property type="entry name" value="WH-like_DNA-bd_sf"/>
</dbReference>
<dbReference type="Gene3D" id="1.10.10.10">
    <property type="entry name" value="Winged helix-like DNA-binding domain superfamily/Winged helix DNA-binding domain"/>
    <property type="match status" value="1"/>
</dbReference>
<dbReference type="InterPro" id="IPR015421">
    <property type="entry name" value="PyrdxlP-dep_Trfase_major"/>
</dbReference>
<protein>
    <submittedName>
        <fullName evidence="7">DNA-binding transcriptional MocR family regulator</fullName>
    </submittedName>
</protein>
<dbReference type="GO" id="GO:0003677">
    <property type="term" value="F:DNA binding"/>
    <property type="evidence" value="ECO:0007669"/>
    <property type="project" value="UniProtKB-KW"/>
</dbReference>
<evidence type="ECO:0000313" key="8">
    <source>
        <dbReference type="Proteomes" id="UP001223743"/>
    </source>
</evidence>
<evidence type="ECO:0000256" key="5">
    <source>
        <dbReference type="ARBA" id="ARBA00023163"/>
    </source>
</evidence>
<dbReference type="InterPro" id="IPR051446">
    <property type="entry name" value="HTH_trans_reg/aminotransferase"/>
</dbReference>
<dbReference type="EMBL" id="JAUSWJ010000001">
    <property type="protein sequence ID" value="MDQ0516221.1"/>
    <property type="molecule type" value="Genomic_DNA"/>
</dbReference>
<dbReference type="CDD" id="cd00609">
    <property type="entry name" value="AAT_like"/>
    <property type="match status" value="1"/>
</dbReference>
<evidence type="ECO:0000256" key="1">
    <source>
        <dbReference type="ARBA" id="ARBA00005384"/>
    </source>
</evidence>
<dbReference type="InterPro" id="IPR015424">
    <property type="entry name" value="PyrdxlP-dep_Trfase"/>
</dbReference>
<dbReference type="PANTHER" id="PTHR46577">
    <property type="entry name" value="HTH-TYPE TRANSCRIPTIONAL REGULATORY PROTEIN GABR"/>
    <property type="match status" value="1"/>
</dbReference>
<dbReference type="PANTHER" id="PTHR46577:SF1">
    <property type="entry name" value="HTH-TYPE TRANSCRIPTIONAL REGULATORY PROTEIN GABR"/>
    <property type="match status" value="1"/>
</dbReference>
<evidence type="ECO:0000256" key="4">
    <source>
        <dbReference type="ARBA" id="ARBA00023125"/>
    </source>
</evidence>
<dbReference type="RefSeq" id="WP_266279878.1">
    <property type="nucleotide sequence ID" value="NZ_JAPKNF010000001.1"/>
</dbReference>
<evidence type="ECO:0000256" key="3">
    <source>
        <dbReference type="ARBA" id="ARBA00023015"/>
    </source>
</evidence>
<keyword evidence="2" id="KW-0663">Pyridoxal phosphate</keyword>
<dbReference type="SUPFAM" id="SSF53383">
    <property type="entry name" value="PLP-dependent transferases"/>
    <property type="match status" value="1"/>
</dbReference>
<name>A0ABU0M5H9_9HYPH</name>
<accession>A0ABU0M5H9</accession>
<comment type="caution">
    <text evidence="7">The sequence shown here is derived from an EMBL/GenBank/DDBJ whole genome shotgun (WGS) entry which is preliminary data.</text>
</comment>